<evidence type="ECO:0000256" key="7">
    <source>
        <dbReference type="SAM" id="Phobius"/>
    </source>
</evidence>
<dbReference type="Gene3D" id="1.20.1250.20">
    <property type="entry name" value="MFS general substrate transporter like domains"/>
    <property type="match status" value="1"/>
</dbReference>
<feature type="transmembrane region" description="Helical" evidence="7">
    <location>
        <begin position="363"/>
        <end position="385"/>
    </location>
</feature>
<keyword evidence="5 7" id="KW-0472">Membrane</keyword>
<dbReference type="PROSITE" id="PS01022">
    <property type="entry name" value="PTR2_1"/>
    <property type="match status" value="1"/>
</dbReference>
<feature type="transmembrane region" description="Helical" evidence="7">
    <location>
        <begin position="535"/>
        <end position="557"/>
    </location>
</feature>
<evidence type="ECO:0000256" key="2">
    <source>
        <dbReference type="ARBA" id="ARBA00005982"/>
    </source>
</evidence>
<dbReference type="GO" id="GO:0022857">
    <property type="term" value="F:transmembrane transporter activity"/>
    <property type="evidence" value="ECO:0007669"/>
    <property type="project" value="InterPro"/>
</dbReference>
<dbReference type="GO" id="GO:0006857">
    <property type="term" value="P:oligopeptide transport"/>
    <property type="evidence" value="ECO:0007669"/>
    <property type="project" value="InterPro"/>
</dbReference>
<dbReference type="SUPFAM" id="SSF103473">
    <property type="entry name" value="MFS general substrate transporter"/>
    <property type="match status" value="1"/>
</dbReference>
<dbReference type="CDD" id="cd17416">
    <property type="entry name" value="MFS_NPF1_2"/>
    <property type="match status" value="1"/>
</dbReference>
<dbReference type="PANTHER" id="PTHR11654">
    <property type="entry name" value="OLIGOPEPTIDE TRANSPORTER-RELATED"/>
    <property type="match status" value="1"/>
</dbReference>
<evidence type="ECO:0000256" key="4">
    <source>
        <dbReference type="ARBA" id="ARBA00022989"/>
    </source>
</evidence>
<organism evidence="8 9">
    <name type="scientific">Ambrosia artemisiifolia</name>
    <name type="common">Common ragweed</name>
    <dbReference type="NCBI Taxonomy" id="4212"/>
    <lineage>
        <taxon>Eukaryota</taxon>
        <taxon>Viridiplantae</taxon>
        <taxon>Streptophyta</taxon>
        <taxon>Embryophyta</taxon>
        <taxon>Tracheophyta</taxon>
        <taxon>Spermatophyta</taxon>
        <taxon>Magnoliopsida</taxon>
        <taxon>eudicotyledons</taxon>
        <taxon>Gunneridae</taxon>
        <taxon>Pentapetalae</taxon>
        <taxon>asterids</taxon>
        <taxon>campanulids</taxon>
        <taxon>Asterales</taxon>
        <taxon>Asteraceae</taxon>
        <taxon>Asteroideae</taxon>
        <taxon>Heliantheae alliance</taxon>
        <taxon>Heliantheae</taxon>
        <taxon>Ambrosia</taxon>
    </lineage>
</organism>
<feature type="transmembrane region" description="Helical" evidence="7">
    <location>
        <begin position="211"/>
        <end position="236"/>
    </location>
</feature>
<dbReference type="Pfam" id="PF00854">
    <property type="entry name" value="PTR2"/>
    <property type="match status" value="1"/>
</dbReference>
<keyword evidence="9" id="KW-1185">Reference proteome</keyword>
<reference evidence="8" key="1">
    <citation type="submission" date="2022-06" db="EMBL/GenBank/DDBJ databases">
        <title>Uncovering the hologenomic basis of an extraordinary plant invasion.</title>
        <authorList>
            <person name="Bieker V.C."/>
            <person name="Martin M.D."/>
            <person name="Gilbert T."/>
            <person name="Hodgins K."/>
            <person name="Battlay P."/>
            <person name="Petersen B."/>
            <person name="Wilson J."/>
        </authorList>
    </citation>
    <scope>NUCLEOTIDE SEQUENCE</scope>
    <source>
        <strain evidence="8">AA19_3_7</strain>
        <tissue evidence="8">Leaf</tissue>
    </source>
</reference>
<evidence type="ECO:0000256" key="5">
    <source>
        <dbReference type="ARBA" id="ARBA00023136"/>
    </source>
</evidence>
<comment type="caution">
    <text evidence="8">The sequence shown here is derived from an EMBL/GenBank/DDBJ whole genome shotgun (WGS) entry which is preliminary data.</text>
</comment>
<evidence type="ECO:0000256" key="1">
    <source>
        <dbReference type="ARBA" id="ARBA00004141"/>
    </source>
</evidence>
<keyword evidence="3 7" id="KW-0812">Transmembrane</keyword>
<feature type="transmembrane region" description="Helical" evidence="7">
    <location>
        <begin position="91"/>
        <end position="111"/>
    </location>
</feature>
<comment type="similarity">
    <text evidence="6">Belongs to the major facilitator superfamily. Phosphate:H(+) symporter (TC 2.A.1.9) family.</text>
</comment>
<dbReference type="AlphaFoldDB" id="A0AAD5GTC8"/>
<dbReference type="GO" id="GO:0016020">
    <property type="term" value="C:membrane"/>
    <property type="evidence" value="ECO:0007669"/>
    <property type="project" value="UniProtKB-SubCell"/>
</dbReference>
<dbReference type="InterPro" id="IPR018456">
    <property type="entry name" value="PTR2_symporter_CS"/>
</dbReference>
<keyword evidence="4 7" id="KW-1133">Transmembrane helix</keyword>
<name>A0AAD5GTC8_AMBAR</name>
<comment type="subcellular location">
    <subcellularLocation>
        <location evidence="1">Membrane</location>
        <topology evidence="1">Multi-pass membrane protein</topology>
    </subcellularLocation>
</comment>
<evidence type="ECO:0008006" key="10">
    <source>
        <dbReference type="Google" id="ProtNLM"/>
    </source>
</evidence>
<dbReference type="InterPro" id="IPR036259">
    <property type="entry name" value="MFS_trans_sf"/>
</dbReference>
<dbReference type="Proteomes" id="UP001206925">
    <property type="component" value="Unassembled WGS sequence"/>
</dbReference>
<evidence type="ECO:0000313" key="9">
    <source>
        <dbReference type="Proteomes" id="UP001206925"/>
    </source>
</evidence>
<dbReference type="InterPro" id="IPR000109">
    <property type="entry name" value="POT_fam"/>
</dbReference>
<feature type="transmembrane region" description="Helical" evidence="7">
    <location>
        <begin position="184"/>
        <end position="205"/>
    </location>
</feature>
<evidence type="ECO:0000256" key="3">
    <source>
        <dbReference type="ARBA" id="ARBA00022692"/>
    </source>
</evidence>
<sequence length="582" mass="65356">MEIHSTQESEMKQERSSRIRKGGFRTMPFILANESFEKVASYGLLPNMIIYLMSDYHMSLAKGTNVILIWNAATNFLPIAGAFIADSFLGRFFTIFLGSIVSLMGMILLWLTTMIRDAKPATCDLRTFLTCKSPTPIQYTLLYSAFAFMSIGAGGVRPCSLAFGADQIDSKDNSKRERMLESFFGWYYSTAIMAVMIALTAIVYIQDHHGWRVGFGIPVILMFFSTFLFVVAYPLYYKIKVEKSLFTSFCQVILVAWKNRRLELPNSVNGSWYNKNDANITKPTDNLRFLNKACTINKAQNMTNAIAKDPWTVCTVDQVEELKTLIKVIPLWSSCIMLSVANSQTTFPVIQARAMDRHITSRFEIPAGSFSFFTIVTIMVWVILYDRVILPLLSKIQGKPAHISVKLRMGAGLVCSIIAMVISGIVEHVRKNKAIEAGFLNNPQGVINMSAMWLIPQHVLSGLADALNIIGQNEFFYSEFPKSMSSIAMALYMLGSAFASLLASLLLSIVNDLTKGHGKERWISTNINKGHYDKYYWLLGVMSCINFLYYVVCSWSYRSCVVKTAVEGDKTSDSGDEHETKS</sequence>
<feature type="transmembrane region" description="Helical" evidence="7">
    <location>
        <begin position="490"/>
        <end position="514"/>
    </location>
</feature>
<evidence type="ECO:0000256" key="6">
    <source>
        <dbReference type="ARBA" id="ARBA00044504"/>
    </source>
</evidence>
<proteinExistence type="inferred from homology"/>
<gene>
    <name evidence="8" type="ORF">M8C21_016971</name>
</gene>
<protein>
    <recommendedName>
        <fullName evidence="10">Protein NRT1/ PTR FAMILY 1.2-like</fullName>
    </recommendedName>
</protein>
<accession>A0AAD5GTC8</accession>
<evidence type="ECO:0000313" key="8">
    <source>
        <dbReference type="EMBL" id="KAI7752559.1"/>
    </source>
</evidence>
<comment type="similarity">
    <text evidence="2">Belongs to the major facilitator superfamily. Proton-dependent oligopeptide transporter (POT/PTR) (TC 2.A.17) family.</text>
</comment>
<feature type="transmembrane region" description="Helical" evidence="7">
    <location>
        <begin position="66"/>
        <end position="85"/>
    </location>
</feature>
<dbReference type="EMBL" id="JAMZMK010005657">
    <property type="protein sequence ID" value="KAI7752559.1"/>
    <property type="molecule type" value="Genomic_DNA"/>
</dbReference>
<feature type="transmembrane region" description="Helical" evidence="7">
    <location>
        <begin position="405"/>
        <end position="426"/>
    </location>
</feature>